<protein>
    <submittedName>
        <fullName evidence="4">Putative membrane protein</fullName>
    </submittedName>
</protein>
<dbReference type="PANTHER" id="PTHR34473">
    <property type="entry name" value="UPF0699 TRANSMEMBRANE PROTEIN YDBS"/>
    <property type="match status" value="1"/>
</dbReference>
<evidence type="ECO:0000259" key="2">
    <source>
        <dbReference type="Pfam" id="PF01636"/>
    </source>
</evidence>
<evidence type="ECO:0000313" key="4">
    <source>
        <dbReference type="EMBL" id="NYE72591.1"/>
    </source>
</evidence>
<evidence type="ECO:0000313" key="5">
    <source>
        <dbReference type="Proteomes" id="UP000569914"/>
    </source>
</evidence>
<organism evidence="4 5">
    <name type="scientific">Microlunatus parietis</name>
    <dbReference type="NCBI Taxonomy" id="682979"/>
    <lineage>
        <taxon>Bacteria</taxon>
        <taxon>Bacillati</taxon>
        <taxon>Actinomycetota</taxon>
        <taxon>Actinomycetes</taxon>
        <taxon>Propionibacteriales</taxon>
        <taxon>Propionibacteriaceae</taxon>
        <taxon>Microlunatus</taxon>
    </lineage>
</organism>
<evidence type="ECO:0000259" key="3">
    <source>
        <dbReference type="Pfam" id="PF03703"/>
    </source>
</evidence>
<dbReference type="Pfam" id="PF01636">
    <property type="entry name" value="APH"/>
    <property type="match status" value="1"/>
</dbReference>
<dbReference type="PANTHER" id="PTHR34473:SF2">
    <property type="entry name" value="UPF0699 TRANSMEMBRANE PROTEIN YDBT"/>
    <property type="match status" value="1"/>
</dbReference>
<feature type="domain" description="YdbS-like PH" evidence="3">
    <location>
        <begin position="379"/>
        <end position="456"/>
    </location>
</feature>
<dbReference type="InterPro" id="IPR002575">
    <property type="entry name" value="Aminoglycoside_PTrfase"/>
</dbReference>
<dbReference type="SUPFAM" id="SSF56112">
    <property type="entry name" value="Protein kinase-like (PK-like)"/>
    <property type="match status" value="1"/>
</dbReference>
<feature type="transmembrane region" description="Helical" evidence="1">
    <location>
        <begin position="222"/>
        <end position="246"/>
    </location>
</feature>
<dbReference type="Proteomes" id="UP000569914">
    <property type="component" value="Unassembled WGS sequence"/>
</dbReference>
<feature type="transmembrane region" description="Helical" evidence="1">
    <location>
        <begin position="36"/>
        <end position="53"/>
    </location>
</feature>
<comment type="caution">
    <text evidence="4">The sequence shown here is derived from an EMBL/GenBank/DDBJ whole genome shotgun (WGS) entry which is preliminary data.</text>
</comment>
<accession>A0A7Y9I9S1</accession>
<feature type="domain" description="YdbS-like PH" evidence="3">
    <location>
        <begin position="268"/>
        <end position="349"/>
    </location>
</feature>
<keyword evidence="1" id="KW-0472">Membrane</keyword>
<dbReference type="Pfam" id="PF03703">
    <property type="entry name" value="bPH_2"/>
    <property type="match status" value="3"/>
</dbReference>
<dbReference type="RefSeq" id="WP_179753490.1">
    <property type="nucleotide sequence ID" value="NZ_JACCBU010000001.1"/>
</dbReference>
<keyword evidence="1" id="KW-0812">Transmembrane</keyword>
<proteinExistence type="predicted"/>
<feature type="domain" description="YdbS-like PH" evidence="3">
    <location>
        <begin position="93"/>
        <end position="171"/>
    </location>
</feature>
<dbReference type="InterPro" id="IPR005182">
    <property type="entry name" value="YdbS-like_PH"/>
</dbReference>
<dbReference type="InterPro" id="IPR011009">
    <property type="entry name" value="Kinase-like_dom_sf"/>
</dbReference>
<reference evidence="4 5" key="1">
    <citation type="submission" date="2020-07" db="EMBL/GenBank/DDBJ databases">
        <title>Sequencing the genomes of 1000 actinobacteria strains.</title>
        <authorList>
            <person name="Klenk H.-P."/>
        </authorList>
    </citation>
    <scope>NUCLEOTIDE SEQUENCE [LARGE SCALE GENOMIC DNA]</scope>
    <source>
        <strain evidence="4 5">DSM 22083</strain>
    </source>
</reference>
<feature type="domain" description="Aminoglycoside phosphotransferase" evidence="2">
    <location>
        <begin position="503"/>
        <end position="746"/>
    </location>
</feature>
<dbReference type="EMBL" id="JACCBU010000001">
    <property type="protein sequence ID" value="NYE72591.1"/>
    <property type="molecule type" value="Genomic_DNA"/>
</dbReference>
<dbReference type="AlphaFoldDB" id="A0A7Y9I9S1"/>
<feature type="transmembrane region" description="Helical" evidence="1">
    <location>
        <begin position="73"/>
        <end position="96"/>
    </location>
</feature>
<keyword evidence="1" id="KW-1133">Transmembrane helix</keyword>
<sequence>MTDQDHDQATAPAELAPVVEGAPAVKQTERPHPLTPFIRGWLVLVAIIVAGGRELIPDSSNGRGGFVLPELRWLLLGIAVIVILAAAVGFVSWYFTRFVIDDEELRVETGAIFKSSKKVPFERLQSVDIIQPFAARIFGLVELRLEVGAGDNTIKLRYLQRDRAARLRDYLLVRAHGEQSSLHGAEHGEKTSAFTDLRQSDRPLVVINPAMLVGSFLLSSEFLITAFLTVGALVVTGVLGVIIYALPGLVPAVIGLVSLVGRRLIAMFNFTLAESSRGLRITRGLTALTSQSVPLDRIQGLSVSQPMLWRRLGWWRVDVDILGYGTSEGENNDNNATSVLLPVANKDQLQVTLDRVLPGVDLSAIELHPSPRRARWPAWYNFWTLKYGYDDRVLITEHGWLTHRRDIVPHAKSQSVRIEQGPWQRGLRLADVHVDTPKGPVNAVARQLDETAARELALTQLDRARTARAADRQRRLSAGRPGATDRDELAVLDRFRIGPEALLGGGSESQVFALDDDRVLRLQAPGARPEVAAQRRALADLWAAVDLGYAVPRVLDAGEFAGRRYTVEHRIEGEELRDHLAATPDEGLRRLSLERYLTAAMDLQRLPVPVAGFAQLIGPDAPRRFDTLADLLAAQLHRTVGSVRPRLEADLPDLTERWQQLFDALARRQTWPALVHGDYFPGNVLVRREPDGSACVTGVVDFSPHTLAADPMMDVAGAIAFLGLESRTAHPGDEEWLTDLAVARLGDEARFWIEVYRRFYAFYFAEDPAIYDWSVEQLRRDLRGTETRR</sequence>
<dbReference type="Gene3D" id="3.30.200.150">
    <property type="match status" value="1"/>
</dbReference>
<evidence type="ECO:0000256" key="1">
    <source>
        <dbReference type="SAM" id="Phobius"/>
    </source>
</evidence>
<keyword evidence="5" id="KW-1185">Reference proteome</keyword>
<dbReference type="Gene3D" id="3.90.1200.10">
    <property type="match status" value="1"/>
</dbReference>
<gene>
    <name evidence="4" type="ORF">BKA15_003920</name>
</gene>
<name>A0A7Y9I9S1_9ACTN</name>